<dbReference type="PRINTS" id="PR00320">
    <property type="entry name" value="GPROTEINBRPT"/>
</dbReference>
<protein>
    <submittedName>
        <fullName evidence="4">Peptidase C14, caspase catalytic subunit p20</fullName>
    </submittedName>
</protein>
<accession>A0A074RJN8</accession>
<dbReference type="SUPFAM" id="SSF50978">
    <property type="entry name" value="WD40 repeat-like"/>
    <property type="match status" value="1"/>
</dbReference>
<dbReference type="InterPro" id="IPR015943">
    <property type="entry name" value="WD40/YVTN_repeat-like_dom_sf"/>
</dbReference>
<evidence type="ECO:0000256" key="1">
    <source>
        <dbReference type="ARBA" id="ARBA00022574"/>
    </source>
</evidence>
<name>A0A074RJN8_9AGAM</name>
<dbReference type="AlphaFoldDB" id="A0A074RJN8"/>
<dbReference type="Gene3D" id="2.130.10.10">
    <property type="entry name" value="YVTN repeat-like/Quinoprotein amine dehydrogenase"/>
    <property type="match status" value="2"/>
</dbReference>
<evidence type="ECO:0000313" key="4">
    <source>
        <dbReference type="EMBL" id="KEP44938.1"/>
    </source>
</evidence>
<keyword evidence="5" id="KW-1185">Reference proteome</keyword>
<evidence type="ECO:0000256" key="3">
    <source>
        <dbReference type="PROSITE-ProRule" id="PRU00221"/>
    </source>
</evidence>
<dbReference type="PROSITE" id="PS00678">
    <property type="entry name" value="WD_REPEATS_1"/>
    <property type="match status" value="2"/>
</dbReference>
<dbReference type="GO" id="GO:1990234">
    <property type="term" value="C:transferase complex"/>
    <property type="evidence" value="ECO:0007669"/>
    <property type="project" value="UniProtKB-ARBA"/>
</dbReference>
<dbReference type="HOGENOM" id="CLU_000288_57_18_1"/>
<dbReference type="STRING" id="1423351.A0A074RJN8"/>
<reference evidence="4 5" key="1">
    <citation type="submission" date="2013-12" db="EMBL/GenBank/DDBJ databases">
        <authorList>
            <person name="Cubeta M."/>
            <person name="Pakala S."/>
            <person name="Fedorova N."/>
            <person name="Thomas E."/>
            <person name="Dean R."/>
            <person name="Jabaji S."/>
            <person name="Neate S."/>
            <person name="Toda T."/>
            <person name="Tavantzis S."/>
            <person name="Vilgalys R."/>
            <person name="Bharathan N."/>
            <person name="Pakala S."/>
            <person name="Losada L.S."/>
            <person name="Zafar N."/>
            <person name="Nierman W."/>
        </authorList>
    </citation>
    <scope>NUCLEOTIDE SEQUENCE [LARGE SCALE GENOMIC DNA]</scope>
    <source>
        <strain evidence="4 5">123E</strain>
    </source>
</reference>
<keyword evidence="2" id="KW-0677">Repeat</keyword>
<gene>
    <name evidence="4" type="ORF">V565_345010</name>
</gene>
<dbReference type="InterPro" id="IPR036322">
    <property type="entry name" value="WD40_repeat_dom_sf"/>
</dbReference>
<dbReference type="Proteomes" id="UP000027456">
    <property type="component" value="Unassembled WGS sequence"/>
</dbReference>
<organism evidence="4 5">
    <name type="scientific">Rhizoctonia solani 123E</name>
    <dbReference type="NCBI Taxonomy" id="1423351"/>
    <lineage>
        <taxon>Eukaryota</taxon>
        <taxon>Fungi</taxon>
        <taxon>Dikarya</taxon>
        <taxon>Basidiomycota</taxon>
        <taxon>Agaricomycotina</taxon>
        <taxon>Agaricomycetes</taxon>
        <taxon>Cantharellales</taxon>
        <taxon>Ceratobasidiaceae</taxon>
        <taxon>Rhizoctonia</taxon>
    </lineage>
</organism>
<dbReference type="InterPro" id="IPR001680">
    <property type="entry name" value="WD40_rpt"/>
</dbReference>
<feature type="repeat" description="WD" evidence="3">
    <location>
        <begin position="6"/>
        <end position="47"/>
    </location>
</feature>
<sequence length="196" mass="20782">MTTDPLVGHSSPVHCVAISSDGTRIISGSADHTVRMWDTQTGAQMGKPYTGHSSFVYGLAFTLDGTRFVSGSIDMTLKLWDTKKQALVIGGPLEWHSDLIWSVAFSPDRACLASGSSKAVLLRDTRSHSCLGKIASSHTQPIRSIKLSPCGTRLISGSDDNTVRLWEIKGGSSVLELIGHSSNVSAVAFSLPTGPA</sequence>
<evidence type="ECO:0000256" key="2">
    <source>
        <dbReference type="ARBA" id="ARBA00022737"/>
    </source>
</evidence>
<dbReference type="CDD" id="cd00200">
    <property type="entry name" value="WD40"/>
    <property type="match status" value="1"/>
</dbReference>
<dbReference type="PROSITE" id="PS50294">
    <property type="entry name" value="WD_REPEATS_REGION"/>
    <property type="match status" value="3"/>
</dbReference>
<dbReference type="InterPro" id="IPR020472">
    <property type="entry name" value="WD40_PAC1"/>
</dbReference>
<dbReference type="PROSITE" id="PS50082">
    <property type="entry name" value="WD_REPEATS_2"/>
    <property type="match status" value="3"/>
</dbReference>
<dbReference type="OrthoDB" id="6262491at2759"/>
<keyword evidence="1 3" id="KW-0853">WD repeat</keyword>
<dbReference type="PANTHER" id="PTHR22847">
    <property type="entry name" value="WD40 REPEAT PROTEIN"/>
    <property type="match status" value="1"/>
</dbReference>
<dbReference type="EMBL" id="AZST01002518">
    <property type="protein sequence ID" value="KEP44938.1"/>
    <property type="molecule type" value="Genomic_DNA"/>
</dbReference>
<comment type="caution">
    <text evidence="4">The sequence shown here is derived from an EMBL/GenBank/DDBJ whole genome shotgun (WGS) entry which is preliminary data.</text>
</comment>
<feature type="repeat" description="WD" evidence="3">
    <location>
        <begin position="49"/>
        <end position="90"/>
    </location>
</feature>
<proteinExistence type="predicted"/>
<evidence type="ECO:0000313" key="5">
    <source>
        <dbReference type="Proteomes" id="UP000027456"/>
    </source>
</evidence>
<dbReference type="Pfam" id="PF00400">
    <property type="entry name" value="WD40"/>
    <property type="match status" value="4"/>
</dbReference>
<dbReference type="PANTHER" id="PTHR22847:SF637">
    <property type="entry name" value="WD REPEAT DOMAIN 5B"/>
    <property type="match status" value="1"/>
</dbReference>
<dbReference type="SMART" id="SM00320">
    <property type="entry name" value="WD40"/>
    <property type="match status" value="4"/>
</dbReference>
<feature type="repeat" description="WD" evidence="3">
    <location>
        <begin position="135"/>
        <end position="176"/>
    </location>
</feature>
<dbReference type="InterPro" id="IPR019775">
    <property type="entry name" value="WD40_repeat_CS"/>
</dbReference>